<dbReference type="InterPro" id="IPR006076">
    <property type="entry name" value="FAD-dep_OxRdtase"/>
</dbReference>
<reference evidence="2" key="1">
    <citation type="submission" date="2022-01" db="EMBL/GenBank/DDBJ databases">
        <authorList>
            <person name="Wang Y."/>
        </authorList>
    </citation>
    <scope>NUCLEOTIDE SEQUENCE</scope>
    <source>
        <strain evidence="2">WB101</strain>
    </source>
</reference>
<evidence type="ECO:0000259" key="1">
    <source>
        <dbReference type="Pfam" id="PF01266"/>
    </source>
</evidence>
<dbReference type="SUPFAM" id="SSF54373">
    <property type="entry name" value="FAD-linked reductases, C-terminal domain"/>
    <property type="match status" value="1"/>
</dbReference>
<dbReference type="EMBL" id="JAKLWS010000024">
    <property type="protein sequence ID" value="MCG2590033.1"/>
    <property type="molecule type" value="Genomic_DNA"/>
</dbReference>
<protein>
    <submittedName>
        <fullName evidence="2">FAD-binding oxidoreductase</fullName>
    </submittedName>
</protein>
<proteinExistence type="predicted"/>
<dbReference type="PANTHER" id="PTHR13847">
    <property type="entry name" value="SARCOSINE DEHYDROGENASE-RELATED"/>
    <property type="match status" value="1"/>
</dbReference>
<dbReference type="Proteomes" id="UP001165366">
    <property type="component" value="Unassembled WGS sequence"/>
</dbReference>
<organism evidence="2 3">
    <name type="scientific">Rhodohalobacter sulfatireducens</name>
    <dbReference type="NCBI Taxonomy" id="2911366"/>
    <lineage>
        <taxon>Bacteria</taxon>
        <taxon>Pseudomonadati</taxon>
        <taxon>Balneolota</taxon>
        <taxon>Balneolia</taxon>
        <taxon>Balneolales</taxon>
        <taxon>Balneolaceae</taxon>
        <taxon>Rhodohalobacter</taxon>
    </lineage>
</organism>
<reference evidence="2" key="2">
    <citation type="submission" date="2024-05" db="EMBL/GenBank/DDBJ databases">
        <title>Rhodohalobacter halophilus gen. nov., sp. nov., a moderately halophilic member of the family Balneolaceae.</title>
        <authorList>
            <person name="Xia J."/>
        </authorList>
    </citation>
    <scope>NUCLEOTIDE SEQUENCE</scope>
    <source>
        <strain evidence="2">WB101</strain>
    </source>
</reference>
<evidence type="ECO:0000313" key="3">
    <source>
        <dbReference type="Proteomes" id="UP001165366"/>
    </source>
</evidence>
<comment type="caution">
    <text evidence="2">The sequence shown here is derived from an EMBL/GenBank/DDBJ whole genome shotgun (WGS) entry which is preliminary data.</text>
</comment>
<evidence type="ECO:0000313" key="2">
    <source>
        <dbReference type="EMBL" id="MCG2590033.1"/>
    </source>
</evidence>
<sequence length="367" mass="41171">MADIIQVDSIILGAGIAGLSCADSLQQKGRTCVVIDPNQPGEGTSGSPGMLVNPATGRRAIKSWKAKECYGLITDLLERVQSETDQLFYEKNGVVRPALTEKLADNFERSPEKYDWPENWIEWVPIDEFSKRFPIFKQHFGGLFVKNAITVNGSVFLRAFGEYLAKRSVITKFDTDYQLRQDQEGWIAEIDDGSVYQSKVIIDATGYNQVNSSDWDFLNLHPVKGQTATFFFDEPLPLESSISSLGYMAFLGYQPNQLTVGSTYEHDFDHLETDQDGLEYLKKKLDKTLPGLVEKNNTVEQWSGVRVTVQDRKPVIGAHPKKEGLYIIGALGSKGLLMGRFLSELLVENILEGNQIDDLVSTKRFMH</sequence>
<dbReference type="PANTHER" id="PTHR13847:SF261">
    <property type="entry name" value="FAD-DEPENDENT OXIDOREDUCTASE FAMILY PROTEIN"/>
    <property type="match status" value="1"/>
</dbReference>
<feature type="domain" description="FAD dependent oxidoreductase" evidence="1">
    <location>
        <begin position="9"/>
        <end position="348"/>
    </location>
</feature>
<dbReference type="InterPro" id="IPR036188">
    <property type="entry name" value="FAD/NAD-bd_sf"/>
</dbReference>
<dbReference type="Pfam" id="PF01266">
    <property type="entry name" value="DAO"/>
    <property type="match status" value="1"/>
</dbReference>
<dbReference type="SUPFAM" id="SSF51905">
    <property type="entry name" value="FAD/NAD(P)-binding domain"/>
    <property type="match status" value="1"/>
</dbReference>
<gene>
    <name evidence="2" type="ORF">L6773_15755</name>
</gene>
<dbReference type="Gene3D" id="3.50.50.60">
    <property type="entry name" value="FAD/NAD(P)-binding domain"/>
    <property type="match status" value="1"/>
</dbReference>
<name>A0ABS9KGP6_9BACT</name>
<accession>A0ABS9KGP6</accession>
<dbReference type="Gene3D" id="3.30.9.10">
    <property type="entry name" value="D-Amino Acid Oxidase, subunit A, domain 2"/>
    <property type="match status" value="1"/>
</dbReference>
<keyword evidence="3" id="KW-1185">Reference proteome</keyword>
<dbReference type="RefSeq" id="WP_237855390.1">
    <property type="nucleotide sequence ID" value="NZ_JAKLWS010000024.1"/>
</dbReference>